<dbReference type="RefSeq" id="WP_194181465.1">
    <property type="nucleotide sequence ID" value="NZ_JADGIK010000001.1"/>
</dbReference>
<comment type="caution">
    <text evidence="2">The sequence shown here is derived from an EMBL/GenBank/DDBJ whole genome shotgun (WGS) entry which is preliminary data.</text>
</comment>
<dbReference type="InterPro" id="IPR008334">
    <property type="entry name" value="5'-Nucleotdase_C"/>
</dbReference>
<organism evidence="2 3">
    <name type="scientific">Faecalibacter rhinopitheci</name>
    <dbReference type="NCBI Taxonomy" id="2779678"/>
    <lineage>
        <taxon>Bacteria</taxon>
        <taxon>Pseudomonadati</taxon>
        <taxon>Bacteroidota</taxon>
        <taxon>Flavobacteriia</taxon>
        <taxon>Flavobacteriales</taxon>
        <taxon>Weeksellaceae</taxon>
        <taxon>Faecalibacter</taxon>
    </lineage>
</organism>
<feature type="domain" description="5'-Nucleotidase C-terminal" evidence="1">
    <location>
        <begin position="74"/>
        <end position="204"/>
    </location>
</feature>
<evidence type="ECO:0000259" key="1">
    <source>
        <dbReference type="Pfam" id="PF02872"/>
    </source>
</evidence>
<dbReference type="Gene3D" id="3.90.780.10">
    <property type="entry name" value="5'-Nucleotidase, C-terminal domain"/>
    <property type="match status" value="1"/>
</dbReference>
<accession>A0A8J7FQ50</accession>
<proteinExistence type="predicted"/>
<dbReference type="SUPFAM" id="SSF55816">
    <property type="entry name" value="5'-nucleotidase (syn. UDP-sugar hydrolase), C-terminal domain"/>
    <property type="match status" value="1"/>
</dbReference>
<dbReference type="GO" id="GO:0016787">
    <property type="term" value="F:hydrolase activity"/>
    <property type="evidence" value="ECO:0007669"/>
    <property type="project" value="InterPro"/>
</dbReference>
<keyword evidence="3" id="KW-1185">Reference proteome</keyword>
<evidence type="ECO:0000313" key="2">
    <source>
        <dbReference type="EMBL" id="MBF0595932.1"/>
    </source>
</evidence>
<dbReference type="Proteomes" id="UP000608754">
    <property type="component" value="Unassembled WGS sequence"/>
</dbReference>
<evidence type="ECO:0000313" key="3">
    <source>
        <dbReference type="Proteomes" id="UP000608754"/>
    </source>
</evidence>
<dbReference type="PANTHER" id="PTHR11575:SF24">
    <property type="entry name" value="5'-NUCLEOTIDASE"/>
    <property type="match status" value="1"/>
</dbReference>
<reference evidence="2" key="1">
    <citation type="submission" date="2020-10" db="EMBL/GenBank/DDBJ databases">
        <authorList>
            <person name="Lu T."/>
            <person name="Wang Q."/>
            <person name="Han X."/>
        </authorList>
    </citation>
    <scope>NUCLEOTIDE SEQUENCE</scope>
    <source>
        <strain evidence="2">WQ 117</strain>
    </source>
</reference>
<dbReference type="EMBL" id="JADGIK010000001">
    <property type="protein sequence ID" value="MBF0595932.1"/>
    <property type="molecule type" value="Genomic_DNA"/>
</dbReference>
<sequence length="244" mass="27354">MKLFKNNILAISMILLTSCGTTYHQLAPEYKANTAINEEIKSDSTIVQMIAPYKTEMKKKMDRVLAYSPIDLHKNGNSAPLCNLVADVTYESISELYQKEGKGNIDIVILNYGGLRRTFTAGNLTVGNIFELAPFDNEIYVVTLNGETVKEMVEFYMNQSVAHPISGITATSIHDIKIGGQPLDLTKTYNVVTSDYLYNGGDNMFFFSKAIANDIVNIKQRDLLLDYFEKIDTVQVNTNPRIIK</sequence>
<dbReference type="PROSITE" id="PS51257">
    <property type="entry name" value="PROKAR_LIPOPROTEIN"/>
    <property type="match status" value="1"/>
</dbReference>
<dbReference type="PANTHER" id="PTHR11575">
    <property type="entry name" value="5'-NUCLEOTIDASE-RELATED"/>
    <property type="match status" value="1"/>
</dbReference>
<gene>
    <name evidence="2" type="ORF">IM532_00400</name>
</gene>
<dbReference type="Pfam" id="PF02872">
    <property type="entry name" value="5_nucleotid_C"/>
    <property type="match status" value="1"/>
</dbReference>
<name>A0A8J7FQ50_9FLAO</name>
<protein>
    <submittedName>
        <fullName evidence="2">5'-nucleotidase C-terminal domain-containing protein</fullName>
    </submittedName>
</protein>
<dbReference type="GO" id="GO:0009166">
    <property type="term" value="P:nucleotide catabolic process"/>
    <property type="evidence" value="ECO:0007669"/>
    <property type="project" value="InterPro"/>
</dbReference>
<dbReference type="InterPro" id="IPR006179">
    <property type="entry name" value="5_nucleotidase/apyrase"/>
</dbReference>
<dbReference type="InterPro" id="IPR036907">
    <property type="entry name" value="5'-Nucleotdase_C_sf"/>
</dbReference>
<dbReference type="AlphaFoldDB" id="A0A8J7FQ50"/>